<dbReference type="GO" id="GO:0016787">
    <property type="term" value="F:hydrolase activity"/>
    <property type="evidence" value="ECO:0007669"/>
    <property type="project" value="UniProtKB-KW"/>
</dbReference>
<keyword evidence="5" id="KW-0067">ATP-binding</keyword>
<dbReference type="SUPFAM" id="SSF52540">
    <property type="entry name" value="P-loop containing nucleoside triphosphate hydrolases"/>
    <property type="match status" value="1"/>
</dbReference>
<evidence type="ECO:0000256" key="3">
    <source>
        <dbReference type="ARBA" id="ARBA00022801"/>
    </source>
</evidence>
<feature type="region of interest" description="Disordered" evidence="6">
    <location>
        <begin position="1171"/>
        <end position="1238"/>
    </location>
</feature>
<dbReference type="InterPro" id="IPR057373">
    <property type="entry name" value="ZNFX1"/>
</dbReference>
<feature type="compositionally biased region" description="Polar residues" evidence="6">
    <location>
        <begin position="1182"/>
        <end position="1205"/>
    </location>
</feature>
<dbReference type="PANTHER" id="PTHR10887">
    <property type="entry name" value="DNA2/NAM7 HELICASE FAMILY"/>
    <property type="match status" value="1"/>
</dbReference>
<protein>
    <recommendedName>
        <fullName evidence="12">Helicase required for RNAi-mediated heterochromatin assembly 1</fullName>
    </recommendedName>
</protein>
<dbReference type="InterPro" id="IPR027417">
    <property type="entry name" value="P-loop_NTPase"/>
</dbReference>
<dbReference type="InterPro" id="IPR045055">
    <property type="entry name" value="DNA2/NAM7-like"/>
</dbReference>
<comment type="caution">
    <text evidence="10">The sequence shown here is derived from an EMBL/GenBank/DDBJ whole genome shotgun (WGS) entry which is preliminary data.</text>
</comment>
<feature type="compositionally biased region" description="Basic and acidic residues" evidence="6">
    <location>
        <begin position="1088"/>
        <end position="1097"/>
    </location>
</feature>
<dbReference type="InterPro" id="IPR041677">
    <property type="entry name" value="DNA2/NAM7_AAA_11"/>
</dbReference>
<evidence type="ECO:0008006" key="12">
    <source>
        <dbReference type="Google" id="ProtNLM"/>
    </source>
</evidence>
<dbReference type="Proteomes" id="UP001172681">
    <property type="component" value="Unassembled WGS sequence"/>
</dbReference>
<dbReference type="EMBL" id="JAPDRN010000034">
    <property type="protein sequence ID" value="KAJ9635260.1"/>
    <property type="molecule type" value="Genomic_DNA"/>
</dbReference>
<evidence type="ECO:0000259" key="9">
    <source>
        <dbReference type="Pfam" id="PF25396"/>
    </source>
</evidence>
<feature type="domain" description="DNA2/NAM7 helicase-like C-terminal" evidence="8">
    <location>
        <begin position="743"/>
        <end position="929"/>
    </location>
</feature>
<evidence type="ECO:0000256" key="4">
    <source>
        <dbReference type="ARBA" id="ARBA00022806"/>
    </source>
</evidence>
<dbReference type="InterPro" id="IPR047187">
    <property type="entry name" value="SF1_C_Upf1"/>
</dbReference>
<dbReference type="GO" id="GO:0005524">
    <property type="term" value="F:ATP binding"/>
    <property type="evidence" value="ECO:0007669"/>
    <property type="project" value="UniProtKB-KW"/>
</dbReference>
<dbReference type="PANTHER" id="PTHR10887:SF341">
    <property type="entry name" value="NFX1-TYPE ZINC FINGER-CONTAINING PROTEIN 1"/>
    <property type="match status" value="1"/>
</dbReference>
<dbReference type="GO" id="GO:0031380">
    <property type="term" value="C:nuclear RNA-directed RNA polymerase complex"/>
    <property type="evidence" value="ECO:0007669"/>
    <property type="project" value="TreeGrafter"/>
</dbReference>
<comment type="similarity">
    <text evidence="1">Belongs to the DNA2/NAM7 helicase family.</text>
</comment>
<dbReference type="GO" id="GO:0005694">
    <property type="term" value="C:chromosome"/>
    <property type="evidence" value="ECO:0007669"/>
    <property type="project" value="UniProtKB-ARBA"/>
</dbReference>
<accession>A0AA38Y4L9</accession>
<proteinExistence type="inferred from homology"/>
<dbReference type="Pfam" id="PF25396">
    <property type="entry name" value="ZNFX1"/>
    <property type="match status" value="1"/>
</dbReference>
<feature type="region of interest" description="Disordered" evidence="6">
    <location>
        <begin position="1063"/>
        <end position="1104"/>
    </location>
</feature>
<feature type="domain" description="DNA2/NAM7 helicase helicase" evidence="7">
    <location>
        <begin position="348"/>
        <end position="728"/>
    </location>
</feature>
<evidence type="ECO:0000259" key="7">
    <source>
        <dbReference type="Pfam" id="PF13086"/>
    </source>
</evidence>
<feature type="domain" description="ZNFX1" evidence="9">
    <location>
        <begin position="162"/>
        <end position="271"/>
    </location>
</feature>
<keyword evidence="11" id="KW-1185">Reference proteome</keyword>
<dbReference type="Pfam" id="PF13087">
    <property type="entry name" value="AAA_12"/>
    <property type="match status" value="1"/>
</dbReference>
<dbReference type="InterPro" id="IPR041679">
    <property type="entry name" value="DNA2/NAM7-like_C"/>
</dbReference>
<evidence type="ECO:0000313" key="10">
    <source>
        <dbReference type="EMBL" id="KAJ9635260.1"/>
    </source>
</evidence>
<feature type="region of interest" description="Disordered" evidence="6">
    <location>
        <begin position="1"/>
        <end position="66"/>
    </location>
</feature>
<feature type="region of interest" description="Disordered" evidence="6">
    <location>
        <begin position="1121"/>
        <end position="1153"/>
    </location>
</feature>
<evidence type="ECO:0000256" key="2">
    <source>
        <dbReference type="ARBA" id="ARBA00022741"/>
    </source>
</evidence>
<evidence type="ECO:0000259" key="8">
    <source>
        <dbReference type="Pfam" id="PF13087"/>
    </source>
</evidence>
<keyword evidence="2" id="KW-0547">Nucleotide-binding</keyword>
<keyword evidence="3" id="KW-0378">Hydrolase</keyword>
<dbReference type="Gene3D" id="3.40.50.300">
    <property type="entry name" value="P-loop containing nucleotide triphosphate hydrolases"/>
    <property type="match status" value="3"/>
</dbReference>
<evidence type="ECO:0000256" key="5">
    <source>
        <dbReference type="ARBA" id="ARBA00022840"/>
    </source>
</evidence>
<dbReference type="FunFam" id="3.40.50.300:FF:000326">
    <property type="entry name" value="P-loop containing nucleoside triphosphate hydrolase"/>
    <property type="match status" value="1"/>
</dbReference>
<gene>
    <name evidence="10" type="ORF">H2204_005820</name>
</gene>
<evidence type="ECO:0000256" key="1">
    <source>
        <dbReference type="ARBA" id="ARBA00007913"/>
    </source>
</evidence>
<feature type="compositionally biased region" description="Basic and acidic residues" evidence="6">
    <location>
        <begin position="1121"/>
        <end position="1132"/>
    </location>
</feature>
<dbReference type="GO" id="GO:0031048">
    <property type="term" value="P:regulatory ncRNA-mediated heterochromatin formation"/>
    <property type="evidence" value="ECO:0007669"/>
    <property type="project" value="TreeGrafter"/>
</dbReference>
<organism evidence="10 11">
    <name type="scientific">Knufia peltigerae</name>
    <dbReference type="NCBI Taxonomy" id="1002370"/>
    <lineage>
        <taxon>Eukaryota</taxon>
        <taxon>Fungi</taxon>
        <taxon>Dikarya</taxon>
        <taxon>Ascomycota</taxon>
        <taxon>Pezizomycotina</taxon>
        <taxon>Eurotiomycetes</taxon>
        <taxon>Chaetothyriomycetidae</taxon>
        <taxon>Chaetothyriales</taxon>
        <taxon>Trichomeriaceae</taxon>
        <taxon>Knufia</taxon>
    </lineage>
</organism>
<evidence type="ECO:0000313" key="11">
    <source>
        <dbReference type="Proteomes" id="UP001172681"/>
    </source>
</evidence>
<dbReference type="GO" id="GO:0004386">
    <property type="term" value="F:helicase activity"/>
    <property type="evidence" value="ECO:0007669"/>
    <property type="project" value="UniProtKB-KW"/>
</dbReference>
<evidence type="ECO:0000256" key="6">
    <source>
        <dbReference type="SAM" id="MobiDB-lite"/>
    </source>
</evidence>
<sequence>MAWDRVGRSRGQRGRGTGAGVSNRDYREPDSFDNGDMNVNLPERFRGGGPRRNYQTSAIPTSSSPSTEFDLTLNLGVREYCNKQDDIKATSEQDDWLSMPEFPTTEELLSDGPLLLANKIKRPYKSKEKYLKIHYDLQREDAIGSLRDALQEFRSDPTTNDTPEFSVYDQVYIIGFTFPRRSLAVRVRFSTRRAGKRIKWSTSKRLVSGSIVVLMRAKDKQVDLSRLIVAVVTARPLSGVEADIPEVDLSFTNPAAIEIDPQEEWIMLESKQGYYEAYRHTLRALQKLSQETFPLADHICKLEPSVDAPAYLQQNPIIDLSTAAKTEKKDYEKVNVLQQWPIAPRDSLDDTQWDALRELLTRRLAIIQGPPGTGKTYVSKVAVEILLRNRKRDDPPIIIAAQTNHALDQLLGHISLFEPNYVRLGGRSTNPEVKQRALFLIRQKDRIKLVPGGLLGRANTLLSKQSKLMIEILEPFTNPGSDPYSTAQKSGPKILRELDALTEAQAKSLEDGAMRWVSASDGMNGPIRLWLDRALIPFEVKYAKEDYGFQEEDEDLEVEQLRENEDSHGVNDEEDIELLKGPWANISEKYGVRPASSNDIARATRLLDTVSDLWQVPDHLRGPMFSVIQSRAKANMVNRFREAAAIYEKLIRDNQIGKWEQDCVYLKRAPIIGLTTTGLSKYRGLISSLKPKIILIEEAAEVLEAPVTAACIESLEHLILVGDHQQLQGHCSLMELENDPFYLNVSLFERLVSNNMPYKTLLQQRRMEPEFRRLISDLYPKLTDHTSVLDRTPQTWGMGSLKSFFFDHRWSEYKDDSLSTYNEEEARFIAGFFRHLNKNGIEPQQITVLTFYNGQRKKLLKELRRTTDITAGYLQVKTVDGYQGEENDIVILSLTRSNDDGKIGFLANINRVCVALSRAKLGFYMFGNSHALMTGSDLWYNVIKRMENANRKGAVLPVQCKTHQETACIQYPQEWEETDGGCFKFAKYQAERVQENWIEQDVEGIKKGVQEARMSWGLANGQSIPFHGSNIHSRPQVPKPRNFGPSYRDAVVDSVGDEIIVRKSPGEPAIDSKQSGSMVNPCNNKPTRTVDTHRLSPEKQQQQDQMVRWANFAKGGVETDDRRLVDLFDPRPRSNSKTNAAQEDAAEQSGTKVLYPSTNATIIAQETIKSLPDGRNRFSHHYQPQASRGRSFPTTQAENVQVSKVTSREVLEEDGETGGRKGPRSVSNGGSVKNGKVNDNLIDLEELDFYYRG</sequence>
<name>A0AA38Y4L9_9EURO</name>
<feature type="compositionally biased region" description="Polar residues" evidence="6">
    <location>
        <begin position="1072"/>
        <end position="1087"/>
    </location>
</feature>
<reference evidence="10" key="1">
    <citation type="submission" date="2022-10" db="EMBL/GenBank/DDBJ databases">
        <title>Culturing micro-colonial fungi from biological soil crusts in the Mojave desert and describing Neophaeococcomyces mojavensis, and introducing the new genera and species Taxawa tesnikishii.</title>
        <authorList>
            <person name="Kurbessoian T."/>
            <person name="Stajich J.E."/>
        </authorList>
    </citation>
    <scope>NUCLEOTIDE SEQUENCE</scope>
    <source>
        <strain evidence="10">TK_35</strain>
    </source>
</reference>
<dbReference type="AlphaFoldDB" id="A0AA38Y4L9"/>
<keyword evidence="4" id="KW-0347">Helicase</keyword>
<dbReference type="Pfam" id="PF13086">
    <property type="entry name" value="AAA_11"/>
    <property type="match status" value="1"/>
</dbReference>
<dbReference type="CDD" id="cd18808">
    <property type="entry name" value="SF1_C_Upf1"/>
    <property type="match status" value="1"/>
</dbReference>